<name>A0AAN9QI68_PHACN</name>
<organism evidence="1 2">
    <name type="scientific">Phaseolus coccineus</name>
    <name type="common">Scarlet runner bean</name>
    <name type="synonym">Phaseolus multiflorus</name>
    <dbReference type="NCBI Taxonomy" id="3886"/>
    <lineage>
        <taxon>Eukaryota</taxon>
        <taxon>Viridiplantae</taxon>
        <taxon>Streptophyta</taxon>
        <taxon>Embryophyta</taxon>
        <taxon>Tracheophyta</taxon>
        <taxon>Spermatophyta</taxon>
        <taxon>Magnoliopsida</taxon>
        <taxon>eudicotyledons</taxon>
        <taxon>Gunneridae</taxon>
        <taxon>Pentapetalae</taxon>
        <taxon>rosids</taxon>
        <taxon>fabids</taxon>
        <taxon>Fabales</taxon>
        <taxon>Fabaceae</taxon>
        <taxon>Papilionoideae</taxon>
        <taxon>50 kb inversion clade</taxon>
        <taxon>NPAAA clade</taxon>
        <taxon>indigoferoid/millettioid clade</taxon>
        <taxon>Phaseoleae</taxon>
        <taxon>Phaseolus</taxon>
    </lineage>
</organism>
<accession>A0AAN9QI68</accession>
<protein>
    <submittedName>
        <fullName evidence="1">Uncharacterized protein</fullName>
    </submittedName>
</protein>
<proteinExistence type="predicted"/>
<keyword evidence="2" id="KW-1185">Reference proteome</keyword>
<sequence>MYVYFSVGTEERRWRWRCRVQCYHALTCKGCNCGTHRPLQVKSAGIDDDDVLMWSKLREASEQSEQVSP</sequence>
<comment type="caution">
    <text evidence="1">The sequence shown here is derived from an EMBL/GenBank/DDBJ whole genome shotgun (WGS) entry which is preliminary data.</text>
</comment>
<dbReference type="EMBL" id="JAYMYR010000011">
    <property type="protein sequence ID" value="KAK7332358.1"/>
    <property type="molecule type" value="Genomic_DNA"/>
</dbReference>
<reference evidence="1 2" key="1">
    <citation type="submission" date="2024-01" db="EMBL/GenBank/DDBJ databases">
        <title>The genomes of 5 underutilized Papilionoideae crops provide insights into root nodulation and disease resistanc.</title>
        <authorList>
            <person name="Jiang F."/>
        </authorList>
    </citation>
    <scope>NUCLEOTIDE SEQUENCE [LARGE SCALE GENOMIC DNA]</scope>
    <source>
        <strain evidence="1">JINMINGXINNONG_FW02</strain>
        <tissue evidence="1">Leaves</tissue>
    </source>
</reference>
<dbReference type="Proteomes" id="UP001374584">
    <property type="component" value="Unassembled WGS sequence"/>
</dbReference>
<gene>
    <name evidence="1" type="ORF">VNO80_29109</name>
</gene>
<evidence type="ECO:0000313" key="2">
    <source>
        <dbReference type="Proteomes" id="UP001374584"/>
    </source>
</evidence>
<dbReference type="AlphaFoldDB" id="A0AAN9QI68"/>
<evidence type="ECO:0000313" key="1">
    <source>
        <dbReference type="EMBL" id="KAK7332358.1"/>
    </source>
</evidence>